<feature type="non-terminal residue" evidence="1">
    <location>
        <position position="17"/>
    </location>
</feature>
<sequence length="17" mass="1808">MDSGIEVFPSNKGTTPK</sequence>
<dbReference type="Proteomes" id="UP000187455">
    <property type="component" value="Unassembled WGS sequence"/>
</dbReference>
<proteinExistence type="predicted"/>
<comment type="caution">
    <text evidence="1">The sequence shown here is derived from an EMBL/GenBank/DDBJ whole genome shotgun (WGS) entry which is preliminary data.</text>
</comment>
<name>A0A1R0GSH8_9FUNG</name>
<gene>
    <name evidence="1" type="ORF">AYI68_g6089</name>
</gene>
<dbReference type="EMBL" id="LSSL01004060">
    <property type="protein sequence ID" value="OLY79829.1"/>
    <property type="molecule type" value="Genomic_DNA"/>
</dbReference>
<accession>A0A1R0GSH8</accession>
<keyword evidence="2" id="KW-1185">Reference proteome</keyword>
<evidence type="ECO:0000313" key="2">
    <source>
        <dbReference type="Proteomes" id="UP000187455"/>
    </source>
</evidence>
<protein>
    <submittedName>
        <fullName evidence="1">Uncharacterized protein</fullName>
    </submittedName>
</protein>
<evidence type="ECO:0000313" key="1">
    <source>
        <dbReference type="EMBL" id="OLY79829.1"/>
    </source>
</evidence>
<reference evidence="1 2" key="1">
    <citation type="journal article" date="2016" name="Mol. Biol. Evol.">
        <title>Genome-Wide Survey of Gut Fungi (Harpellales) Reveals the First Horizontally Transferred Ubiquitin Gene from a Mosquito Host.</title>
        <authorList>
            <person name="Wang Y."/>
            <person name="White M.M."/>
            <person name="Kvist S."/>
            <person name="Moncalvo J.M."/>
        </authorList>
    </citation>
    <scope>NUCLEOTIDE SEQUENCE [LARGE SCALE GENOMIC DNA]</scope>
    <source>
        <strain evidence="1 2">ALG-7-W6</strain>
    </source>
</reference>
<organism evidence="1 2">
    <name type="scientific">Smittium mucronatum</name>
    <dbReference type="NCBI Taxonomy" id="133383"/>
    <lineage>
        <taxon>Eukaryota</taxon>
        <taxon>Fungi</taxon>
        <taxon>Fungi incertae sedis</taxon>
        <taxon>Zoopagomycota</taxon>
        <taxon>Kickxellomycotina</taxon>
        <taxon>Harpellomycetes</taxon>
        <taxon>Harpellales</taxon>
        <taxon>Legeriomycetaceae</taxon>
        <taxon>Smittium</taxon>
    </lineage>
</organism>
<dbReference type="AlphaFoldDB" id="A0A1R0GSH8"/>